<gene>
    <name evidence="1" type="ORF">SAMN05444921_112162</name>
</gene>
<protein>
    <recommendedName>
        <fullName evidence="3">Thiazolylpeptide-type bacteriocin</fullName>
    </recommendedName>
</protein>
<dbReference type="OrthoDB" id="4337370at2"/>
<sequence>MEQQIELDVLEISDLIAGAGENDDLAQVMAASCTTSSVSTSSSSSSS</sequence>
<evidence type="ECO:0000313" key="1">
    <source>
        <dbReference type="EMBL" id="SDM72664.1"/>
    </source>
</evidence>
<proteinExistence type="predicted"/>
<evidence type="ECO:0000313" key="2">
    <source>
        <dbReference type="Proteomes" id="UP000199063"/>
    </source>
</evidence>
<dbReference type="AlphaFoldDB" id="A0A1G9VKE3"/>
<keyword evidence="2" id="KW-1185">Reference proteome</keyword>
<dbReference type="Proteomes" id="UP000199063">
    <property type="component" value="Unassembled WGS sequence"/>
</dbReference>
<organism evidence="1 2">
    <name type="scientific">Streptomyces wuyuanensis</name>
    <dbReference type="NCBI Taxonomy" id="1196353"/>
    <lineage>
        <taxon>Bacteria</taxon>
        <taxon>Bacillati</taxon>
        <taxon>Actinomycetota</taxon>
        <taxon>Actinomycetes</taxon>
        <taxon>Kitasatosporales</taxon>
        <taxon>Streptomycetaceae</taxon>
        <taxon>Streptomyces</taxon>
    </lineage>
</organism>
<dbReference type="STRING" id="1196353.SAMN05444921_112162"/>
<evidence type="ECO:0008006" key="3">
    <source>
        <dbReference type="Google" id="ProtNLM"/>
    </source>
</evidence>
<accession>A0A1G9VKE3</accession>
<name>A0A1G9VKE3_9ACTN</name>
<dbReference type="RefSeq" id="WP_094030676.1">
    <property type="nucleotide sequence ID" value="NZ_FNHI01000012.1"/>
</dbReference>
<dbReference type="Pfam" id="PF19409">
    <property type="entry name" value="Thiopep_pre"/>
    <property type="match status" value="1"/>
</dbReference>
<dbReference type="EMBL" id="FNHI01000012">
    <property type="protein sequence ID" value="SDM72664.1"/>
    <property type="molecule type" value="Genomic_DNA"/>
</dbReference>
<dbReference type="NCBIfam" id="NF033401">
    <property type="entry name" value="thiazolyl_BerA"/>
    <property type="match status" value="1"/>
</dbReference>
<reference evidence="2" key="1">
    <citation type="submission" date="2016-10" db="EMBL/GenBank/DDBJ databases">
        <authorList>
            <person name="Varghese N."/>
            <person name="Submissions S."/>
        </authorList>
    </citation>
    <scope>NUCLEOTIDE SEQUENCE [LARGE SCALE GENOMIC DNA]</scope>
    <source>
        <strain evidence="2">CGMCC 4.7042</strain>
    </source>
</reference>
<dbReference type="GeneID" id="40831134"/>